<comment type="subcellular location">
    <subcellularLocation>
        <location evidence="2 13">Cell membrane</location>
        <topology evidence="2 13">Multi-pass membrane protein</topology>
    </subcellularLocation>
</comment>
<keyword evidence="4 13" id="KW-1003">Cell membrane</keyword>
<dbReference type="FunFam" id="1.20.1070.10:FF:000033">
    <property type="entry name" value="Vomeronasal type-1 receptor"/>
    <property type="match status" value="1"/>
</dbReference>
<reference evidence="14 15" key="1">
    <citation type="submission" date="2018-10" db="EMBL/GenBank/DDBJ databases">
        <title>Improved assembly of the deer mouse Peromyscus maniculatus genome.</title>
        <authorList>
            <person name="Lassance J.-M."/>
            <person name="Hoekstra H.E."/>
        </authorList>
    </citation>
    <scope>NUCLEOTIDE SEQUENCE [LARGE SCALE GENOMIC DNA]</scope>
</reference>
<keyword evidence="6 13" id="KW-0812">Transmembrane</keyword>
<dbReference type="Gene3D" id="1.20.1070.10">
    <property type="entry name" value="Rhodopsin 7-helix transmembrane proteins"/>
    <property type="match status" value="1"/>
</dbReference>
<dbReference type="Proteomes" id="UP000694547">
    <property type="component" value="Chromosome 1"/>
</dbReference>
<evidence type="ECO:0000256" key="2">
    <source>
        <dbReference type="ARBA" id="ARBA00004651"/>
    </source>
</evidence>
<feature type="transmembrane region" description="Helical" evidence="13">
    <location>
        <begin position="210"/>
        <end position="235"/>
    </location>
</feature>
<keyword evidence="10 13" id="KW-0675">Receptor</keyword>
<feature type="transmembrane region" description="Helical" evidence="13">
    <location>
        <begin position="157"/>
        <end position="177"/>
    </location>
</feature>
<evidence type="ECO:0000256" key="8">
    <source>
        <dbReference type="ARBA" id="ARBA00023040"/>
    </source>
</evidence>
<keyword evidence="9 13" id="KW-0472">Membrane</keyword>
<evidence type="ECO:0000256" key="4">
    <source>
        <dbReference type="ARBA" id="ARBA00022475"/>
    </source>
</evidence>
<dbReference type="GO" id="GO:0005886">
    <property type="term" value="C:plasma membrane"/>
    <property type="evidence" value="ECO:0007669"/>
    <property type="project" value="UniProtKB-SubCell"/>
</dbReference>
<dbReference type="Ensembl" id="ENSPEMT00000041871.1">
    <property type="protein sequence ID" value="ENSPEMP00000032371.1"/>
    <property type="gene ID" value="ENSPEMG00000027056.1"/>
</dbReference>
<sequence length="331" mass="37226">THSLPHTSHIPCFMFPLHDPEVQGSGNDRMTGTNLVLGVIFLSQTAFGLLGNSSVFYNYLLLYFTRYKLNFADWILNYLIVANFLTLLCKGVPQTMAAFGLKVYVTDFRCKLLFYLHNIGRVHVFAAAASCVSSRTSPSAPGTSGGQFKDKTFKHSGFFPCFCCILNILTNISNLLYMTPKLEDRNVTSIQDFGSCPVCLEKTGQILHAVFLPLPDAVCLGLMVWASISTLFILYRHKQRRQHVPRTKTSPRSSTESRAIKTILLQVSILIFFYIITCFFQLLLVFLHNPSWFLVYTSIVISGCFPSVSPFLLMTHCSIASSHCAPWMRNL</sequence>
<evidence type="ECO:0000313" key="15">
    <source>
        <dbReference type="Proteomes" id="UP000694547"/>
    </source>
</evidence>
<feature type="transmembrane region" description="Helical" evidence="13">
    <location>
        <begin position="71"/>
        <end position="89"/>
    </location>
</feature>
<evidence type="ECO:0000256" key="5">
    <source>
        <dbReference type="ARBA" id="ARBA00022507"/>
    </source>
</evidence>
<feature type="transmembrane region" description="Helical" evidence="13">
    <location>
        <begin position="35"/>
        <end position="59"/>
    </location>
</feature>
<name>A0A8C8UH19_PERMB</name>
<comment type="function">
    <text evidence="1">Putative pheromone receptor.</text>
</comment>
<dbReference type="GeneTree" id="ENSGT00960000186612"/>
<evidence type="ECO:0000256" key="12">
    <source>
        <dbReference type="ARBA" id="ARBA00023224"/>
    </source>
</evidence>
<comment type="similarity">
    <text evidence="3 13">Belongs to the G-protein coupled receptor 1 family.</text>
</comment>
<dbReference type="SUPFAM" id="SSF81321">
    <property type="entry name" value="Family A G protein-coupled receptor-like"/>
    <property type="match status" value="1"/>
</dbReference>
<evidence type="ECO:0000256" key="13">
    <source>
        <dbReference type="RuleBase" id="RU364061"/>
    </source>
</evidence>
<dbReference type="InterPro" id="IPR004072">
    <property type="entry name" value="Vmron_rcpt_1"/>
</dbReference>
<dbReference type="GO" id="GO:0016503">
    <property type="term" value="F:pheromone receptor activity"/>
    <property type="evidence" value="ECO:0007669"/>
    <property type="project" value="InterPro"/>
</dbReference>
<evidence type="ECO:0000256" key="1">
    <source>
        <dbReference type="ARBA" id="ARBA00003878"/>
    </source>
</evidence>
<reference evidence="14" key="2">
    <citation type="submission" date="2025-08" db="UniProtKB">
        <authorList>
            <consortium name="Ensembl"/>
        </authorList>
    </citation>
    <scope>IDENTIFICATION</scope>
</reference>
<evidence type="ECO:0000256" key="7">
    <source>
        <dbReference type="ARBA" id="ARBA00022989"/>
    </source>
</evidence>
<evidence type="ECO:0000256" key="11">
    <source>
        <dbReference type="ARBA" id="ARBA00023180"/>
    </source>
</evidence>
<accession>A0A8C8UH19</accession>
<dbReference type="PANTHER" id="PTHR24062">
    <property type="entry name" value="VOMERONASAL TYPE-1 RECEPTOR"/>
    <property type="match status" value="1"/>
</dbReference>
<protein>
    <recommendedName>
        <fullName evidence="13">Vomeronasal type-1 receptor</fullName>
    </recommendedName>
</protein>
<evidence type="ECO:0000313" key="14">
    <source>
        <dbReference type="Ensembl" id="ENSPEMP00000032371.1"/>
    </source>
</evidence>
<feature type="transmembrane region" description="Helical" evidence="13">
    <location>
        <begin position="263"/>
        <end position="287"/>
    </location>
</feature>
<keyword evidence="7 13" id="KW-1133">Transmembrane helix</keyword>
<evidence type="ECO:0000256" key="9">
    <source>
        <dbReference type="ARBA" id="ARBA00023136"/>
    </source>
</evidence>
<keyword evidence="5 13" id="KW-0589">Pheromone response</keyword>
<keyword evidence="12 13" id="KW-0807">Transducer</keyword>
<proteinExistence type="inferred from homology"/>
<evidence type="ECO:0000256" key="3">
    <source>
        <dbReference type="ARBA" id="ARBA00010663"/>
    </source>
</evidence>
<evidence type="ECO:0000256" key="10">
    <source>
        <dbReference type="ARBA" id="ARBA00023170"/>
    </source>
</evidence>
<dbReference type="AlphaFoldDB" id="A0A8C8UH19"/>
<evidence type="ECO:0000256" key="6">
    <source>
        <dbReference type="ARBA" id="ARBA00022692"/>
    </source>
</evidence>
<organism evidence="14 15">
    <name type="scientific">Peromyscus maniculatus bairdii</name>
    <name type="common">Prairie deer mouse</name>
    <dbReference type="NCBI Taxonomy" id="230844"/>
    <lineage>
        <taxon>Eukaryota</taxon>
        <taxon>Metazoa</taxon>
        <taxon>Chordata</taxon>
        <taxon>Craniata</taxon>
        <taxon>Vertebrata</taxon>
        <taxon>Euteleostomi</taxon>
        <taxon>Mammalia</taxon>
        <taxon>Eutheria</taxon>
        <taxon>Euarchontoglires</taxon>
        <taxon>Glires</taxon>
        <taxon>Rodentia</taxon>
        <taxon>Myomorpha</taxon>
        <taxon>Muroidea</taxon>
        <taxon>Cricetidae</taxon>
        <taxon>Neotominae</taxon>
        <taxon>Peromyscus</taxon>
    </lineage>
</organism>
<keyword evidence="8 13" id="KW-0297">G-protein coupled receptor</keyword>
<keyword evidence="15" id="KW-1185">Reference proteome</keyword>
<dbReference type="GO" id="GO:0019236">
    <property type="term" value="P:response to pheromone"/>
    <property type="evidence" value="ECO:0007669"/>
    <property type="project" value="UniProtKB-KW"/>
</dbReference>
<feature type="transmembrane region" description="Helical" evidence="13">
    <location>
        <begin position="293"/>
        <end position="313"/>
    </location>
</feature>
<keyword evidence="11" id="KW-0325">Glycoprotein</keyword>
<dbReference type="Pfam" id="PF03402">
    <property type="entry name" value="V1R"/>
    <property type="match status" value="1"/>
</dbReference>
<reference evidence="14" key="3">
    <citation type="submission" date="2025-09" db="UniProtKB">
        <authorList>
            <consortium name="Ensembl"/>
        </authorList>
    </citation>
    <scope>IDENTIFICATION</scope>
</reference>